<reference evidence="1 2" key="1">
    <citation type="submission" date="2018-06" db="EMBL/GenBank/DDBJ databases">
        <authorList>
            <consortium name="Pathogen Informatics"/>
            <person name="Doyle S."/>
        </authorList>
    </citation>
    <scope>NUCLEOTIDE SEQUENCE [LARGE SCALE GENOMIC DNA]</scope>
    <source>
        <strain evidence="1 2">NCTC10638</strain>
    </source>
</reference>
<gene>
    <name evidence="1" type="ORF">NCTC10638_03678</name>
</gene>
<sequence>MSAREVLSLDEARGRFAKSLALAISKEQLSADFIKKNDRYHHPT</sequence>
<protein>
    <submittedName>
        <fullName evidence="1">Uncharacterized protein</fullName>
    </submittedName>
</protein>
<evidence type="ECO:0000313" key="1">
    <source>
        <dbReference type="EMBL" id="STY64496.1"/>
    </source>
</evidence>
<dbReference type="Proteomes" id="UP000254802">
    <property type="component" value="Unassembled WGS sequence"/>
</dbReference>
<dbReference type="EMBL" id="UGPN01000002">
    <property type="protein sequence ID" value="STY64496.1"/>
    <property type="molecule type" value="Genomic_DNA"/>
</dbReference>
<accession>A0A378N9N7</accession>
<dbReference type="AlphaFoldDB" id="A0A378N9N7"/>
<evidence type="ECO:0000313" key="2">
    <source>
        <dbReference type="Proteomes" id="UP000254802"/>
    </source>
</evidence>
<proteinExistence type="predicted"/>
<name>A0A378N9N7_MANHA</name>
<organism evidence="1 2">
    <name type="scientific">Mannheimia haemolytica</name>
    <name type="common">Pasteurella haemolytica</name>
    <dbReference type="NCBI Taxonomy" id="75985"/>
    <lineage>
        <taxon>Bacteria</taxon>
        <taxon>Pseudomonadati</taxon>
        <taxon>Pseudomonadota</taxon>
        <taxon>Gammaproteobacteria</taxon>
        <taxon>Pasteurellales</taxon>
        <taxon>Pasteurellaceae</taxon>
        <taxon>Mannheimia</taxon>
    </lineage>
</organism>